<dbReference type="Gene3D" id="3.90.79.10">
    <property type="entry name" value="Nucleoside Triphosphate Pyrophosphohydrolase"/>
    <property type="match status" value="1"/>
</dbReference>
<name>A0A6B9J512_9CAUD</name>
<dbReference type="PROSITE" id="PS51462">
    <property type="entry name" value="NUDIX"/>
    <property type="match status" value="1"/>
</dbReference>
<reference evidence="3 4" key="1">
    <citation type="submission" date="2019-10" db="EMBL/GenBank/DDBJ databases">
        <title>Draft genome sequence of Photobacterium phage PDCC-1.</title>
        <authorList>
            <person name="Quiroz-Guzman E."/>
        </authorList>
    </citation>
    <scope>NUCLEOTIDE SEQUENCE [LARGE SCALE GENOMIC DNA]</scope>
</reference>
<evidence type="ECO:0000256" key="1">
    <source>
        <dbReference type="ARBA" id="ARBA00022801"/>
    </source>
</evidence>
<dbReference type="GO" id="GO:0016787">
    <property type="term" value="F:hydrolase activity"/>
    <property type="evidence" value="ECO:0007669"/>
    <property type="project" value="UniProtKB-KW"/>
</dbReference>
<dbReference type="GeneID" id="55624211"/>
<dbReference type="InterPro" id="IPR015797">
    <property type="entry name" value="NUDIX_hydrolase-like_dom_sf"/>
</dbReference>
<evidence type="ECO:0000313" key="4">
    <source>
        <dbReference type="Proteomes" id="UP000437974"/>
    </source>
</evidence>
<protein>
    <recommendedName>
        <fullName evidence="2">Nudix hydrolase domain-containing protein</fullName>
    </recommendedName>
</protein>
<evidence type="ECO:0000259" key="2">
    <source>
        <dbReference type="PROSITE" id="PS51462"/>
    </source>
</evidence>
<dbReference type="PROSITE" id="PS00893">
    <property type="entry name" value="NUDIX_BOX"/>
    <property type="match status" value="1"/>
</dbReference>
<accession>A0A6B9J512</accession>
<dbReference type="Pfam" id="PF00293">
    <property type="entry name" value="NUDIX"/>
    <property type="match status" value="1"/>
</dbReference>
<organism evidence="3 4">
    <name type="scientific">Photobacterium phage PDCC-1</name>
    <dbReference type="NCBI Taxonomy" id="2664246"/>
    <lineage>
        <taxon>Viruses</taxon>
        <taxon>Duplodnaviria</taxon>
        <taxon>Heunggongvirae</taxon>
        <taxon>Uroviricota</taxon>
        <taxon>Caudoviricetes</taxon>
        <taxon>Chimalliviridae</taxon>
        <taxon>Gorgonvirinae</taxon>
        <taxon>Aphroditevirus</taxon>
        <taxon>Aphroditevirus PDCC1</taxon>
    </lineage>
</organism>
<dbReference type="InterPro" id="IPR020084">
    <property type="entry name" value="NUDIX_hydrolase_CS"/>
</dbReference>
<feature type="domain" description="Nudix hydrolase" evidence="2">
    <location>
        <begin position="1"/>
        <end position="128"/>
    </location>
</feature>
<dbReference type="KEGG" id="vg:55624211"/>
<dbReference type="RefSeq" id="YP_009853527.1">
    <property type="nucleotide sequence ID" value="NC_048821.1"/>
</dbReference>
<proteinExistence type="predicted"/>
<sequence>MLFTVGALIKNAEGKLLIQNHKKIGGLTIPSGKLDDNERDVVGLTRELKEELGVTTLWVGKRLGKWRQTYEGLGVVDQALYEVVLNEEPRNMEPNKHTSQTWMSIEEIKSSGEKLSGYLTKVLELEKTNE</sequence>
<keyword evidence="1" id="KW-0378">Hydrolase</keyword>
<evidence type="ECO:0000313" key="3">
    <source>
        <dbReference type="EMBL" id="QGZ14538.1"/>
    </source>
</evidence>
<dbReference type="InterPro" id="IPR000086">
    <property type="entry name" value="NUDIX_hydrolase_dom"/>
</dbReference>
<dbReference type="SUPFAM" id="SSF55811">
    <property type="entry name" value="Nudix"/>
    <property type="match status" value="1"/>
</dbReference>
<dbReference type="EMBL" id="MN562221">
    <property type="protein sequence ID" value="QGZ14538.1"/>
    <property type="molecule type" value="Genomic_DNA"/>
</dbReference>
<keyword evidence="4" id="KW-1185">Reference proteome</keyword>
<dbReference type="Proteomes" id="UP000437974">
    <property type="component" value="Segment"/>
</dbReference>